<dbReference type="RefSeq" id="WP_013113649.1">
    <property type="nucleotide sequence ID" value="NC_014150.1"/>
</dbReference>
<dbReference type="EMBL" id="CP001959">
    <property type="protein sequence ID" value="ADG71226.1"/>
    <property type="molecule type" value="Genomic_DNA"/>
</dbReference>
<dbReference type="InterPro" id="IPR010106">
    <property type="entry name" value="RpnA"/>
</dbReference>
<proteinExistence type="predicted"/>
<dbReference type="NCBIfam" id="TIGR01784">
    <property type="entry name" value="T_den_put_tspse"/>
    <property type="match status" value="1"/>
</dbReference>
<sequence length="298" mass="35256">MRYINVLNDYFMRYLFAKEGHEQILKNLINSVRADYNQETFEEIKVLNTFNLKETVNDKQSIVDVRAITKSGETVLIEIQRVGNQSFVYRSLYYWAKGYVANLRNNEKYNDLKQVIVINILDFNLLKGIDKEHSCYLIKELETNHILTNHFEMHFLELPKYLSSNSSLKDELDAWFYFLTFKERQGKMEEIMEILVKKNPIMKEVYDEYNKFVNTKDLFDNYSEYEKNYFDILALSEERRLGIEEGIKKGIEQGIKEGIEQGIEQEKISLAKNMKKENIDINVISKVTGLSIEEIKNL</sequence>
<dbReference type="Pfam" id="PF12784">
    <property type="entry name" value="PDDEXK_2"/>
    <property type="match status" value="1"/>
</dbReference>
<dbReference type="KEGG" id="brm:Bmur_1131"/>
<name>D5U953_BRAM5</name>
<reference evidence="1 2" key="1">
    <citation type="journal article" date="2010" name="Stand. Genomic Sci.">
        <title>Complete genome sequence of Brachyspira murdochii type strain (56-150).</title>
        <authorList>
            <person name="Pati A."/>
            <person name="Sikorski J."/>
            <person name="Gronow S."/>
            <person name="Munk C."/>
            <person name="Lapidus A."/>
            <person name="Copeland A."/>
            <person name="Glavina Del Tio T."/>
            <person name="Nolan M."/>
            <person name="Lucas S."/>
            <person name="Chen F."/>
            <person name="Tice H."/>
            <person name="Cheng J.F."/>
            <person name="Han C."/>
            <person name="Detter J.C."/>
            <person name="Bruce D."/>
            <person name="Tapia R."/>
            <person name="Goodwin L."/>
            <person name="Pitluck S."/>
            <person name="Liolios K."/>
            <person name="Ivanova N."/>
            <person name="Mavromatis K."/>
            <person name="Mikhailova N."/>
            <person name="Chen A."/>
            <person name="Palaniappan K."/>
            <person name="Land M."/>
            <person name="Hauser L."/>
            <person name="Chang Y.J."/>
            <person name="Jeffries C.D."/>
            <person name="Spring S."/>
            <person name="Rohde M."/>
            <person name="Goker M."/>
            <person name="Bristow J."/>
            <person name="Eisen J.A."/>
            <person name="Markowitz V."/>
            <person name="Hugenholtz P."/>
            <person name="Kyrpides N.C."/>
            <person name="Klenk H.P."/>
        </authorList>
    </citation>
    <scope>NUCLEOTIDE SEQUENCE [LARGE SCALE GENOMIC DNA]</scope>
    <source>
        <strain evidence="2">ATCC 51284 / DSM 12563 / 56-150</strain>
    </source>
</reference>
<dbReference type="PANTHER" id="PTHR41317:SF1">
    <property type="entry name" value="PD-(D_E)XK NUCLEASE FAMILY TRANSPOSASE"/>
    <property type="match status" value="1"/>
</dbReference>
<accession>D5U953</accession>
<gene>
    <name evidence="1" type="ordered locus">Bmur_1131</name>
</gene>
<dbReference type="PANTHER" id="PTHR41317">
    <property type="entry name" value="PD-(D_E)XK NUCLEASE FAMILY TRANSPOSASE"/>
    <property type="match status" value="1"/>
</dbReference>
<dbReference type="Proteomes" id="UP000001915">
    <property type="component" value="Chromosome"/>
</dbReference>
<dbReference type="STRING" id="526224.Bmur_1131"/>
<organism evidence="1 2">
    <name type="scientific">Brachyspira murdochii (strain ATCC 51284 / DSM 12563 / 56-150)</name>
    <name type="common">Serpulina murdochii</name>
    <dbReference type="NCBI Taxonomy" id="526224"/>
    <lineage>
        <taxon>Bacteria</taxon>
        <taxon>Pseudomonadati</taxon>
        <taxon>Spirochaetota</taxon>
        <taxon>Spirochaetia</taxon>
        <taxon>Brachyspirales</taxon>
        <taxon>Brachyspiraceae</taxon>
        <taxon>Brachyspira</taxon>
    </lineage>
</organism>
<evidence type="ECO:0000313" key="2">
    <source>
        <dbReference type="Proteomes" id="UP000001915"/>
    </source>
</evidence>
<dbReference type="HOGENOM" id="CLU_057504_0_0_12"/>
<evidence type="ECO:0000313" key="1">
    <source>
        <dbReference type="EMBL" id="ADG71226.1"/>
    </source>
</evidence>
<protein>
    <recommendedName>
        <fullName evidence="3">Rpn family recombination-promoting nuclease/putative transposase</fullName>
    </recommendedName>
</protein>
<dbReference type="AlphaFoldDB" id="D5U953"/>
<evidence type="ECO:0008006" key="3">
    <source>
        <dbReference type="Google" id="ProtNLM"/>
    </source>
</evidence>
<dbReference type="eggNOG" id="COG5464">
    <property type="taxonomic scope" value="Bacteria"/>
</dbReference>
<dbReference type="OrthoDB" id="306161at2"/>